<reference evidence="3 4" key="1">
    <citation type="submission" date="2016-02" db="EMBL/GenBank/DDBJ databases">
        <title>Genome analysis of coral dinoflagellate symbionts highlights evolutionary adaptations to a symbiotic lifestyle.</title>
        <authorList>
            <person name="Aranda M."/>
            <person name="Li Y."/>
            <person name="Liew Y.J."/>
            <person name="Baumgarten S."/>
            <person name="Simakov O."/>
            <person name="Wilson M."/>
            <person name="Piel J."/>
            <person name="Ashoor H."/>
            <person name="Bougouffa S."/>
            <person name="Bajic V.B."/>
            <person name="Ryu T."/>
            <person name="Ravasi T."/>
            <person name="Bayer T."/>
            <person name="Micklem G."/>
            <person name="Kim H."/>
            <person name="Bhak J."/>
            <person name="Lajeunesse T.C."/>
            <person name="Voolstra C.R."/>
        </authorList>
    </citation>
    <scope>NUCLEOTIDE SEQUENCE [LARGE SCALE GENOMIC DNA]</scope>
    <source>
        <strain evidence="3 4">CCMP2467</strain>
    </source>
</reference>
<dbReference type="EMBL" id="LSRX01000001">
    <property type="protein sequence ID" value="OLQ15702.1"/>
    <property type="molecule type" value="Genomic_DNA"/>
</dbReference>
<organism evidence="3 4">
    <name type="scientific">Symbiodinium microadriaticum</name>
    <name type="common">Dinoflagellate</name>
    <name type="synonym">Zooxanthella microadriatica</name>
    <dbReference type="NCBI Taxonomy" id="2951"/>
    <lineage>
        <taxon>Eukaryota</taxon>
        <taxon>Sar</taxon>
        <taxon>Alveolata</taxon>
        <taxon>Dinophyceae</taxon>
        <taxon>Suessiales</taxon>
        <taxon>Symbiodiniaceae</taxon>
        <taxon>Symbiodinium</taxon>
    </lineage>
</organism>
<feature type="region of interest" description="Disordered" evidence="1">
    <location>
        <begin position="83"/>
        <end position="111"/>
    </location>
</feature>
<dbReference type="Proteomes" id="UP000186817">
    <property type="component" value="Unassembled WGS sequence"/>
</dbReference>
<keyword evidence="2" id="KW-1133">Transmembrane helix</keyword>
<protein>
    <submittedName>
        <fullName evidence="3">Uncharacterized protein</fullName>
    </submittedName>
</protein>
<keyword evidence="4" id="KW-1185">Reference proteome</keyword>
<accession>A0A1Q9F7T9</accession>
<sequence length="111" mass="12474">MSSEKLRRPVTNKLTIPVWRSKVLKRVDVRNPSIDTCGDWDGVSRAAGFIMAMIKTIMVMMLMLLRMLMNMDMIMINIVSTKRHHDGGDSGAAAADDDDDEDETEDDEDGK</sequence>
<proteinExistence type="predicted"/>
<evidence type="ECO:0000313" key="4">
    <source>
        <dbReference type="Proteomes" id="UP000186817"/>
    </source>
</evidence>
<keyword evidence="2" id="KW-0472">Membrane</keyword>
<comment type="caution">
    <text evidence="3">The sequence shown here is derived from an EMBL/GenBank/DDBJ whole genome shotgun (WGS) entry which is preliminary data.</text>
</comment>
<evidence type="ECO:0000313" key="3">
    <source>
        <dbReference type="EMBL" id="OLQ15702.1"/>
    </source>
</evidence>
<evidence type="ECO:0000256" key="2">
    <source>
        <dbReference type="SAM" id="Phobius"/>
    </source>
</evidence>
<feature type="compositionally biased region" description="Acidic residues" evidence="1">
    <location>
        <begin position="95"/>
        <end position="111"/>
    </location>
</feature>
<gene>
    <name evidence="3" type="ORF">AK812_SmicGene58</name>
</gene>
<dbReference type="AlphaFoldDB" id="A0A1Q9F7T9"/>
<evidence type="ECO:0000256" key="1">
    <source>
        <dbReference type="SAM" id="MobiDB-lite"/>
    </source>
</evidence>
<name>A0A1Q9F7T9_SYMMI</name>
<keyword evidence="2" id="KW-0812">Transmembrane</keyword>
<feature type="transmembrane region" description="Helical" evidence="2">
    <location>
        <begin position="46"/>
        <end position="65"/>
    </location>
</feature>